<dbReference type="OrthoDB" id="9801573at2"/>
<dbReference type="Proteomes" id="UP000256845">
    <property type="component" value="Unassembled WGS sequence"/>
</dbReference>
<protein>
    <submittedName>
        <fullName evidence="1">Methyltransferase family protein</fullName>
    </submittedName>
</protein>
<sequence>MNEANGTARGRTAYSQHLAQKLLSGLTSTDGGEIIQILQAEDLDHDPAPGSAPWPADRLNETIREFGKNSLDGILAIDLLGRLPEPATLFEQAQSSLKPGGRLVMIEPGVSLLSWPFYYFFGDRRVDFSHSPLDNHAARHGQHGNLATASHLFNFLEHRIELMERFPTLHCIHQEWMSILTGPLARGIGNASLLPEPALHPLLALENKLMPFIGRWSASKLFIVLEKRATTSRQPN</sequence>
<dbReference type="SUPFAM" id="SSF53335">
    <property type="entry name" value="S-adenosyl-L-methionine-dependent methyltransferases"/>
    <property type="match status" value="1"/>
</dbReference>
<reference evidence="1 2" key="1">
    <citation type="submission" date="2018-07" db="EMBL/GenBank/DDBJ databases">
        <title>Genomic Encyclopedia of Type Strains, Phase III (KMG-III): the genomes of soil and plant-associated and newly described type strains.</title>
        <authorList>
            <person name="Whitman W."/>
        </authorList>
    </citation>
    <scope>NUCLEOTIDE SEQUENCE [LARGE SCALE GENOMIC DNA]</scope>
    <source>
        <strain evidence="1 2">CECT 8488</strain>
    </source>
</reference>
<name>A0A3D9HGB4_9PROT</name>
<dbReference type="Pfam" id="PF13489">
    <property type="entry name" value="Methyltransf_23"/>
    <property type="match status" value="1"/>
</dbReference>
<organism evidence="1 2">
    <name type="scientific">Aestuariispira insulae</name>
    <dbReference type="NCBI Taxonomy" id="1461337"/>
    <lineage>
        <taxon>Bacteria</taxon>
        <taxon>Pseudomonadati</taxon>
        <taxon>Pseudomonadota</taxon>
        <taxon>Alphaproteobacteria</taxon>
        <taxon>Rhodospirillales</taxon>
        <taxon>Kiloniellaceae</taxon>
        <taxon>Aestuariispira</taxon>
    </lineage>
</organism>
<keyword evidence="1" id="KW-0808">Transferase</keyword>
<gene>
    <name evidence="1" type="ORF">DFP90_1077</name>
</gene>
<keyword evidence="1" id="KW-0489">Methyltransferase</keyword>
<dbReference type="EMBL" id="QRDW01000007">
    <property type="protein sequence ID" value="RED48504.1"/>
    <property type="molecule type" value="Genomic_DNA"/>
</dbReference>
<accession>A0A3D9HGB4</accession>
<evidence type="ECO:0000313" key="1">
    <source>
        <dbReference type="EMBL" id="RED48504.1"/>
    </source>
</evidence>
<proteinExistence type="predicted"/>
<dbReference type="InterPro" id="IPR029063">
    <property type="entry name" value="SAM-dependent_MTases_sf"/>
</dbReference>
<dbReference type="AlphaFoldDB" id="A0A3D9HGB4"/>
<dbReference type="GO" id="GO:0032259">
    <property type="term" value="P:methylation"/>
    <property type="evidence" value="ECO:0007669"/>
    <property type="project" value="UniProtKB-KW"/>
</dbReference>
<dbReference type="Gene3D" id="3.40.50.150">
    <property type="entry name" value="Vaccinia Virus protein VP39"/>
    <property type="match status" value="1"/>
</dbReference>
<comment type="caution">
    <text evidence="1">The sequence shown here is derived from an EMBL/GenBank/DDBJ whole genome shotgun (WGS) entry which is preliminary data.</text>
</comment>
<evidence type="ECO:0000313" key="2">
    <source>
        <dbReference type="Proteomes" id="UP000256845"/>
    </source>
</evidence>
<dbReference type="GO" id="GO:0008168">
    <property type="term" value="F:methyltransferase activity"/>
    <property type="evidence" value="ECO:0007669"/>
    <property type="project" value="UniProtKB-KW"/>
</dbReference>
<keyword evidence="2" id="KW-1185">Reference proteome</keyword>
<dbReference type="RefSeq" id="WP_115937456.1">
    <property type="nucleotide sequence ID" value="NZ_QRDW01000007.1"/>
</dbReference>